<keyword evidence="10" id="KW-1185">Reference proteome</keyword>
<dbReference type="Pfam" id="PF12894">
    <property type="entry name" value="ANAPC4_WD40"/>
    <property type="match status" value="1"/>
</dbReference>
<dbReference type="Pfam" id="PF12896">
    <property type="entry name" value="ANAPC4"/>
    <property type="match status" value="1"/>
</dbReference>
<reference evidence="9" key="1">
    <citation type="submission" date="2021-02" db="EMBL/GenBank/DDBJ databases">
        <authorList>
            <person name="Nowell W R."/>
        </authorList>
    </citation>
    <scope>NUCLEOTIDE SEQUENCE</scope>
    <source>
        <strain evidence="9">Ploen Becks lab</strain>
    </source>
</reference>
<evidence type="ECO:0000313" key="10">
    <source>
        <dbReference type="Proteomes" id="UP000663879"/>
    </source>
</evidence>
<accession>A0A813UGS6</accession>
<dbReference type="AlphaFoldDB" id="A0A813UGS6"/>
<dbReference type="GO" id="GO:0034399">
    <property type="term" value="C:nuclear periphery"/>
    <property type="evidence" value="ECO:0007669"/>
    <property type="project" value="TreeGrafter"/>
</dbReference>
<evidence type="ECO:0000313" key="9">
    <source>
        <dbReference type="EMBL" id="CAF0826677.1"/>
    </source>
</evidence>
<keyword evidence="4" id="KW-0833">Ubl conjugation pathway</keyword>
<dbReference type="Proteomes" id="UP000663879">
    <property type="component" value="Unassembled WGS sequence"/>
</dbReference>
<comment type="caution">
    <text evidence="9">The sequence shown here is derived from an EMBL/GenBank/DDBJ whole genome shotgun (WGS) entry which is preliminary data.</text>
</comment>
<gene>
    <name evidence="9" type="ORF">OXX778_LOCUS7754</name>
</gene>
<name>A0A813UGS6_9BILA</name>
<sequence length="916" mass="104426">MSIQESSSSCFFKQIDEKNTSHEVSQMLWNPKMDLIAIAFTNAELHLYRMSWQRVWSVTCPHQNVSITSLAWRPDGKILAVAYSNGHFRLLAVEDAKKIFSFNCKEGIQKLYWLQEDENLSKQHESNNFYEDTSANQLPKPLSYDMISQLFEKTNNKDFPDNLFIKESKNLTYLVCAYGTSIAIFVYGYFLLVDANLDLVPSFLNYKQLKSCFLSDNTALISTLGLTDENLLVYSLLDSRILFENHLQIKMISTKFGMLFSMLSALKSVIKEMEELWEDILVEMDQKFQLYALEKYSNNNQMNNTKPSNGSANDSSLVNDFMLLYAFGTCSDHFKNFLLQELTDKGLKKLEISVENYYSNIQRLLSGNFHQIALCMFYHLNELYGMTKWSDKFKVFSITEQLINDVLNNCASLILKAQELNSVIEQNMREIKIFFKWLHASIIHLGDDQSSATDMIRFNEEMENSILDFIQNTFKDAQTINMEKVGQYLKHDNLKVPMNEENNWQAFLKTKLTPKENQYLFMNKREKSLIGCFEDFKLTLNDCFKSQAISSQQPFSFIKQYNIHKFNSTQDADEMLMSYKCFNNSMITGLLMAKSNNECYILKHPVSSDPEVKAYILNLSSHTVDLSQISLQDVYIYGDNSVTLLGTDSKTNSNTYLIQLMLQHTSSSSSSDLIEVTSYSENVKSPREANLLMIKAEKLSATSIVKCIKKLKSSSLCVSSSRKVAALLSAHRNRVKIFELEVDDEDEEVMEENDTDSIADNDDQVNPIEAYQANKNFNSEVDDFNIPNSRPSDNIKSSSIAFKQFSKHQSSGSTCSIANSICSSTAATMGSASTAVNFDVNSTTSNVLRGKRKKNFDYDEDDDDDLESEDNFMNDTNEISSFLNGKQTNGANLVITANQIGNQSLNLQQDNQPESI</sequence>
<dbReference type="InterPro" id="IPR024790">
    <property type="entry name" value="APC4_long_dom"/>
</dbReference>
<proteinExistence type="predicted"/>
<feature type="domain" description="Anaphase-promoting complex subunit 4-like WD40" evidence="7">
    <location>
        <begin position="27"/>
        <end position="114"/>
    </location>
</feature>
<dbReference type="EMBL" id="CAJNOC010001015">
    <property type="protein sequence ID" value="CAF0826677.1"/>
    <property type="molecule type" value="Genomic_DNA"/>
</dbReference>
<feature type="transmembrane region" description="Helical" evidence="6">
    <location>
        <begin position="171"/>
        <end position="192"/>
    </location>
</feature>
<dbReference type="InterPro" id="IPR024977">
    <property type="entry name" value="Apc4-like_WD40_dom"/>
</dbReference>
<evidence type="ECO:0000256" key="2">
    <source>
        <dbReference type="ARBA" id="ARBA00022618"/>
    </source>
</evidence>
<dbReference type="InterPro" id="IPR015943">
    <property type="entry name" value="WD40/YVTN_repeat-like_dom_sf"/>
</dbReference>
<protein>
    <recommendedName>
        <fullName evidence="1">Anaphase-promoting complex subunit 4</fullName>
    </recommendedName>
</protein>
<dbReference type="GO" id="GO:0070979">
    <property type="term" value="P:protein K11-linked ubiquitination"/>
    <property type="evidence" value="ECO:0007669"/>
    <property type="project" value="TreeGrafter"/>
</dbReference>
<keyword evidence="3" id="KW-0498">Mitosis</keyword>
<evidence type="ECO:0000256" key="3">
    <source>
        <dbReference type="ARBA" id="ARBA00022776"/>
    </source>
</evidence>
<dbReference type="GO" id="GO:0051301">
    <property type="term" value="P:cell division"/>
    <property type="evidence" value="ECO:0007669"/>
    <property type="project" value="UniProtKB-KW"/>
</dbReference>
<dbReference type="InterPro" id="IPR036322">
    <property type="entry name" value="WD40_repeat_dom_sf"/>
</dbReference>
<dbReference type="Gene3D" id="2.130.10.10">
    <property type="entry name" value="YVTN repeat-like/Quinoprotein amine dehydrogenase"/>
    <property type="match status" value="1"/>
</dbReference>
<organism evidence="9 10">
    <name type="scientific">Brachionus calyciflorus</name>
    <dbReference type="NCBI Taxonomy" id="104777"/>
    <lineage>
        <taxon>Eukaryota</taxon>
        <taxon>Metazoa</taxon>
        <taxon>Spiralia</taxon>
        <taxon>Gnathifera</taxon>
        <taxon>Rotifera</taxon>
        <taxon>Eurotatoria</taxon>
        <taxon>Monogononta</taxon>
        <taxon>Pseudotrocha</taxon>
        <taxon>Ploima</taxon>
        <taxon>Brachionidae</taxon>
        <taxon>Brachionus</taxon>
    </lineage>
</organism>
<keyword evidence="6" id="KW-0472">Membrane</keyword>
<dbReference type="PANTHER" id="PTHR13260">
    <property type="entry name" value="ANAPHASE PROMOTING COMPLEX SUBUNIT 4 APC4"/>
    <property type="match status" value="1"/>
</dbReference>
<dbReference type="OrthoDB" id="2110451at2759"/>
<keyword evidence="6" id="KW-0812">Transmembrane</keyword>
<keyword evidence="2" id="KW-0132">Cell division</keyword>
<dbReference type="PANTHER" id="PTHR13260:SF0">
    <property type="entry name" value="ANAPHASE-PROMOTING COMPLEX SUBUNIT 4"/>
    <property type="match status" value="1"/>
</dbReference>
<dbReference type="GO" id="GO:0031145">
    <property type="term" value="P:anaphase-promoting complex-dependent catabolic process"/>
    <property type="evidence" value="ECO:0007669"/>
    <property type="project" value="InterPro"/>
</dbReference>
<dbReference type="InterPro" id="IPR024789">
    <property type="entry name" value="APC4"/>
</dbReference>
<feature type="domain" description="Anaphase-promoting complex subunit 4 long" evidence="8">
    <location>
        <begin position="237"/>
        <end position="445"/>
    </location>
</feature>
<evidence type="ECO:0000256" key="5">
    <source>
        <dbReference type="ARBA" id="ARBA00023306"/>
    </source>
</evidence>
<evidence type="ECO:0000256" key="4">
    <source>
        <dbReference type="ARBA" id="ARBA00022786"/>
    </source>
</evidence>
<keyword evidence="6" id="KW-1133">Transmembrane helix</keyword>
<keyword evidence="5" id="KW-0131">Cell cycle</keyword>
<dbReference type="GO" id="GO:0005680">
    <property type="term" value="C:anaphase-promoting complex"/>
    <property type="evidence" value="ECO:0007669"/>
    <property type="project" value="InterPro"/>
</dbReference>
<evidence type="ECO:0000256" key="1">
    <source>
        <dbReference type="ARBA" id="ARBA00016067"/>
    </source>
</evidence>
<evidence type="ECO:0000256" key="6">
    <source>
        <dbReference type="SAM" id="Phobius"/>
    </source>
</evidence>
<evidence type="ECO:0000259" key="7">
    <source>
        <dbReference type="Pfam" id="PF12894"/>
    </source>
</evidence>
<dbReference type="SUPFAM" id="SSF50978">
    <property type="entry name" value="WD40 repeat-like"/>
    <property type="match status" value="1"/>
</dbReference>
<evidence type="ECO:0000259" key="8">
    <source>
        <dbReference type="Pfam" id="PF12896"/>
    </source>
</evidence>